<keyword evidence="2" id="KW-1185">Reference proteome</keyword>
<dbReference type="EMBL" id="CAJVPP010025448">
    <property type="protein sequence ID" value="CAG8751714.1"/>
    <property type="molecule type" value="Genomic_DNA"/>
</dbReference>
<gene>
    <name evidence="1" type="ORF">FMOSSE_LOCUS16684</name>
</gene>
<evidence type="ECO:0000313" key="2">
    <source>
        <dbReference type="Proteomes" id="UP000789375"/>
    </source>
</evidence>
<organism evidence="1 2">
    <name type="scientific">Funneliformis mosseae</name>
    <name type="common">Endomycorrhizal fungus</name>
    <name type="synonym">Glomus mosseae</name>
    <dbReference type="NCBI Taxonomy" id="27381"/>
    <lineage>
        <taxon>Eukaryota</taxon>
        <taxon>Fungi</taxon>
        <taxon>Fungi incertae sedis</taxon>
        <taxon>Mucoromycota</taxon>
        <taxon>Glomeromycotina</taxon>
        <taxon>Glomeromycetes</taxon>
        <taxon>Glomerales</taxon>
        <taxon>Glomeraceae</taxon>
        <taxon>Funneliformis</taxon>
    </lineage>
</organism>
<comment type="caution">
    <text evidence="1">The sequence shown here is derived from an EMBL/GenBank/DDBJ whole genome shotgun (WGS) entry which is preliminary data.</text>
</comment>
<proteinExistence type="predicted"/>
<feature type="non-terminal residue" evidence="1">
    <location>
        <position position="66"/>
    </location>
</feature>
<reference evidence="1" key="1">
    <citation type="submission" date="2021-06" db="EMBL/GenBank/DDBJ databases">
        <authorList>
            <person name="Kallberg Y."/>
            <person name="Tangrot J."/>
            <person name="Rosling A."/>
        </authorList>
    </citation>
    <scope>NUCLEOTIDE SEQUENCE</scope>
    <source>
        <strain evidence="1">87-6 pot B 2015</strain>
    </source>
</reference>
<dbReference type="Proteomes" id="UP000789375">
    <property type="component" value="Unassembled WGS sequence"/>
</dbReference>
<sequence length="66" mass="7598">NVQRHDVCHDGCEPCGTIRPDYVPLSRCPTWDNVKVSHLDPSAFNVDQYMVMDYQRQNDVALTSPY</sequence>
<dbReference type="AlphaFoldDB" id="A0A9N9IYJ7"/>
<name>A0A9N9IYJ7_FUNMO</name>
<accession>A0A9N9IYJ7</accession>
<evidence type="ECO:0000313" key="1">
    <source>
        <dbReference type="EMBL" id="CAG8751714.1"/>
    </source>
</evidence>
<protein>
    <submittedName>
        <fullName evidence="1">13187_t:CDS:1</fullName>
    </submittedName>
</protein>